<feature type="transmembrane region" description="Helical" evidence="20">
    <location>
        <begin position="139"/>
        <end position="165"/>
    </location>
</feature>
<keyword evidence="9 20" id="KW-1133">Transmembrane helix</keyword>
<evidence type="ECO:0000313" key="22">
    <source>
        <dbReference type="Ensembl" id="ENSXETP00000023469"/>
    </source>
</evidence>
<evidence type="ECO:0000256" key="5">
    <source>
        <dbReference type="ARBA" id="ARBA00022475"/>
    </source>
</evidence>
<accession>F6UL01</accession>
<keyword evidence="12" id="KW-1015">Disulfide bond</keyword>
<evidence type="ECO:0000256" key="11">
    <source>
        <dbReference type="ARBA" id="ARBA00023136"/>
    </source>
</evidence>
<comment type="function">
    <text evidence="17">Binds specifically to collagen. Could be involved as a chaperone in the biosynthetic pathway of collagen.</text>
</comment>
<dbReference type="InterPro" id="IPR036186">
    <property type="entry name" value="Serpin_sf"/>
</dbReference>
<dbReference type="Pfam" id="PF00079">
    <property type="entry name" value="Serpin"/>
    <property type="match status" value="1"/>
</dbReference>
<dbReference type="GeneTree" id="ENSGT00940000156163"/>
<dbReference type="PaxDb" id="8364-ENSXETP00000062590"/>
<evidence type="ECO:0000256" key="14">
    <source>
        <dbReference type="ARBA" id="ARBA00023180"/>
    </source>
</evidence>
<sequence length="822" mass="92970">MENVTLGSAASNSCTFHEEFKQILLPVVYSVVLLFGLPLNFIVILQICLSRKALTRTAIYTLNLAVADLLYVCSLPLLIYNYIQQDYWPFGDFTCRFVRFQFYTNLHGSIMFLTCMSFQRYMGICHPLSVWHKKRGKKFTWVLCGIVWLVVGIQCGPTFIFASTGTQRNRTVCYDLSPPALSDQYFPYGITLTVTGFLIPFIAILACYCRMTKILCQKDDLNGAAVRQKKDKAIRMIIIVVMVFAVSFFPFHVTKTIYLVVRSHYDVPCLVLQTFAIVYKCTRPFASMNSVLDPILFYFTQQKFRQSTKVLVQRVTSKWKSTSCEKTRYISPGCECRESDLQAERKGNTWERPVQPTQLFRSASLPPITDATMWMIKLLALSILLVVDAAVDKKPVVADKKPVAVDKKPVVADKKPVVADKKPVAADKKPVAEPPVEKKISQHANVLADKSAGLAFNLYQTMAKDKNVENILLSPVVVASSLGLVSLGGQASTAAQAKAVLSADKLSDEHIHSGLAELLNEVSNSTARNVTWKIGNRLYGPSSISFTDDFVKNSKKHYNYEHSKINFRDKRSTLRSINEWASQATDGKLPEVTSDMERTDGALIVNAMFFKPHWDERFHHQMVDNRGFMVTRSFTVSVPMMHRTGLYNYLEDEKNGLQILEMPLAHKLSSMLFIMPHHVEPLERVEKLLTREQVKTWVGKMTKKAVAVSLPKVSLEVSHDLQKHLGDLGLTEAIDKTKADLSKISGKKDLYLASMFHAAALEWDTDGNPFDSDIYSREELRAPKLFYVDHPFVFLIKDEKTDSILFIGRLVRPKGDKIRDEL</sequence>
<dbReference type="Gene3D" id="3.30.497.10">
    <property type="entry name" value="Antithrombin, subunit I, domain 2"/>
    <property type="match status" value="1"/>
</dbReference>
<organism evidence="22">
    <name type="scientific">Xenopus tropicalis</name>
    <name type="common">Western clawed frog</name>
    <name type="synonym">Silurana tropicalis</name>
    <dbReference type="NCBI Taxonomy" id="8364"/>
    <lineage>
        <taxon>Eukaryota</taxon>
        <taxon>Metazoa</taxon>
        <taxon>Chordata</taxon>
        <taxon>Craniata</taxon>
        <taxon>Vertebrata</taxon>
        <taxon>Euteleostomi</taxon>
        <taxon>Amphibia</taxon>
        <taxon>Batrachia</taxon>
        <taxon>Anura</taxon>
        <taxon>Pipoidea</taxon>
        <taxon>Pipidae</taxon>
        <taxon>Xenopodinae</taxon>
        <taxon>Xenopus</taxon>
        <taxon>Silurana</taxon>
    </lineage>
</organism>
<evidence type="ECO:0000256" key="7">
    <source>
        <dbReference type="ARBA" id="ARBA00022729"/>
    </source>
</evidence>
<dbReference type="InterPro" id="IPR017452">
    <property type="entry name" value="GPCR_Rhodpsn_7TM"/>
</dbReference>
<dbReference type="FunFam" id="3.30.497.10:FF:000034">
    <property type="entry name" value="SERPINH1 isoform 13"/>
    <property type="match status" value="1"/>
</dbReference>
<dbReference type="PROSITE" id="PS50262">
    <property type="entry name" value="G_PROTEIN_RECEP_F1_2"/>
    <property type="match status" value="1"/>
</dbReference>
<dbReference type="PRINTS" id="PR01157">
    <property type="entry name" value="P2YPURNOCPTR"/>
</dbReference>
<keyword evidence="6 20" id="KW-0812">Transmembrane</keyword>
<feature type="transmembrane region" description="Helical" evidence="20">
    <location>
        <begin position="185"/>
        <end position="208"/>
    </location>
</feature>
<dbReference type="InterPro" id="IPR042178">
    <property type="entry name" value="Serpin_sf_1"/>
</dbReference>
<evidence type="ECO:0000259" key="21">
    <source>
        <dbReference type="PROSITE" id="PS50262"/>
    </source>
</evidence>
<dbReference type="GO" id="GO:0007200">
    <property type="term" value="P:phospholipase C-activating G protein-coupled receptor signaling pathway"/>
    <property type="evidence" value="ECO:0007669"/>
    <property type="project" value="InterPro"/>
</dbReference>
<evidence type="ECO:0000256" key="6">
    <source>
        <dbReference type="ARBA" id="ARBA00022692"/>
    </source>
</evidence>
<evidence type="ECO:0000256" key="1">
    <source>
        <dbReference type="ARBA" id="ARBA00004319"/>
    </source>
</evidence>
<evidence type="ECO:0000256" key="17">
    <source>
        <dbReference type="ARBA" id="ARBA00025405"/>
    </source>
</evidence>
<evidence type="ECO:0000256" key="15">
    <source>
        <dbReference type="ARBA" id="ARBA00023186"/>
    </source>
</evidence>
<dbReference type="GO" id="GO:0004867">
    <property type="term" value="F:serine-type endopeptidase inhibitor activity"/>
    <property type="evidence" value="ECO:0007669"/>
    <property type="project" value="InterPro"/>
</dbReference>
<keyword evidence="10" id="KW-0297">G-protein coupled receptor</keyword>
<dbReference type="Bgee" id="ENSXETG00000010725">
    <property type="expression patterns" value="Expressed in neurula embryo and 12 other cell types or tissues"/>
</dbReference>
<dbReference type="GO" id="GO:0005886">
    <property type="term" value="C:plasma membrane"/>
    <property type="evidence" value="ECO:0007669"/>
    <property type="project" value="UniProtKB-SubCell"/>
</dbReference>
<dbReference type="InterPro" id="IPR023795">
    <property type="entry name" value="Serpin_CS"/>
</dbReference>
<dbReference type="eggNOG" id="KOG2392">
    <property type="taxonomic scope" value="Eukaryota"/>
</dbReference>
<dbReference type="FunFam" id="1.20.1070.10:FF:000017">
    <property type="entry name" value="lysophosphatidic acid receptor 4"/>
    <property type="match status" value="1"/>
</dbReference>
<dbReference type="CDD" id="cd02046">
    <property type="entry name" value="serpinH1_CBP1"/>
    <property type="match status" value="1"/>
</dbReference>
<keyword evidence="11 20" id="KW-0472">Membrane</keyword>
<dbReference type="STRING" id="8364.ENSXETP00000023469"/>
<evidence type="ECO:0000256" key="4">
    <source>
        <dbReference type="ARBA" id="ARBA00013551"/>
    </source>
</evidence>
<dbReference type="AlphaFoldDB" id="F6UL01"/>
<dbReference type="GO" id="GO:0045028">
    <property type="term" value="F:G protein-coupled purinergic nucleotide receptor activity"/>
    <property type="evidence" value="ECO:0007669"/>
    <property type="project" value="InterPro"/>
</dbReference>
<feature type="domain" description="G-protein coupled receptors family 1 profile" evidence="21">
    <location>
        <begin position="39"/>
        <end position="297"/>
    </location>
</feature>
<keyword evidence="7" id="KW-0732">Signal</keyword>
<reference evidence="22" key="2">
    <citation type="submission" date="2011-06" db="UniProtKB">
        <authorList>
            <consortium name="Ensembl"/>
        </authorList>
    </citation>
    <scope>IDENTIFICATION</scope>
</reference>
<evidence type="ECO:0000256" key="18">
    <source>
        <dbReference type="ARBA" id="ARBA00030441"/>
    </source>
</evidence>
<feature type="transmembrane region" description="Helical" evidence="20">
    <location>
        <begin position="100"/>
        <end position="118"/>
    </location>
</feature>
<dbReference type="FunFam" id="2.30.39.10:FF:000004">
    <property type="entry name" value="Serpin peptidase inhibitor, clade H, member 1"/>
    <property type="match status" value="1"/>
</dbReference>
<dbReference type="Xenbase" id="XB-GENE-1005105">
    <property type="gene designation" value="serpinh1"/>
</dbReference>
<protein>
    <recommendedName>
        <fullName evidence="4">Serpin H1</fullName>
    </recommendedName>
    <alternativeName>
        <fullName evidence="18">Collagen-binding protein</fullName>
    </alternativeName>
</protein>
<accession>A0A1B8Y3S2</accession>
<dbReference type="GO" id="GO:0005518">
    <property type="term" value="F:collagen binding"/>
    <property type="evidence" value="ECO:0007669"/>
    <property type="project" value="InterPro"/>
</dbReference>
<dbReference type="Ensembl" id="ENSXETT00000023469">
    <property type="protein sequence ID" value="ENSXETP00000023469"/>
    <property type="gene ID" value="ENSXETG00000010725"/>
</dbReference>
<feature type="transmembrane region" description="Helical" evidence="20">
    <location>
        <begin position="233"/>
        <end position="253"/>
    </location>
</feature>
<proteinExistence type="inferred from homology"/>
<dbReference type="SMART" id="SM00093">
    <property type="entry name" value="SERPIN"/>
    <property type="match status" value="1"/>
</dbReference>
<dbReference type="InterPro" id="IPR042185">
    <property type="entry name" value="Serpin_sf_2"/>
</dbReference>
<evidence type="ECO:0000256" key="2">
    <source>
        <dbReference type="ARBA" id="ARBA00004651"/>
    </source>
</evidence>
<dbReference type="SUPFAM" id="SSF81321">
    <property type="entry name" value="Family A G protein-coupled receptor-like"/>
    <property type="match status" value="1"/>
</dbReference>
<dbReference type="CDD" id="cd15379">
    <property type="entry name" value="7tmA_P2Y6"/>
    <property type="match status" value="1"/>
</dbReference>
<dbReference type="PRINTS" id="PR01065">
    <property type="entry name" value="P2Y3PRNOCPTR"/>
</dbReference>
<dbReference type="HOGENOM" id="CLU_023330_2_0_1"/>
<evidence type="ECO:0000256" key="19">
    <source>
        <dbReference type="RuleBase" id="RU000411"/>
    </source>
</evidence>
<dbReference type="InterPro" id="IPR000371">
    <property type="entry name" value="P2Y3_rcpt"/>
</dbReference>
<reference evidence="22" key="1">
    <citation type="journal article" date="2010" name="Science">
        <title>The genome of the Western clawed frog Xenopus tropicalis.</title>
        <authorList>
            <person name="Hellsten U."/>
            <person name="Harland R.M."/>
            <person name="Gilchrist M.J."/>
            <person name="Hendrix D."/>
            <person name="Jurka J."/>
            <person name="Kapitonov V."/>
            <person name="Ovcharenko I."/>
            <person name="Putnam N.H."/>
            <person name="Shu S."/>
            <person name="Taher L."/>
            <person name="Blitz I.L."/>
            <person name="Blumberg B."/>
            <person name="Dichmann D.S."/>
            <person name="Dubchak I."/>
            <person name="Amaya E."/>
            <person name="Detter J.C."/>
            <person name="Fletcher R."/>
            <person name="Gerhard D.S."/>
            <person name="Goodstein D."/>
            <person name="Graves T."/>
            <person name="Grigoriev I.V."/>
            <person name="Grimwood J."/>
            <person name="Kawashima T."/>
            <person name="Lindquist E."/>
            <person name="Lucas S.M."/>
            <person name="Mead P.E."/>
            <person name="Mitros T."/>
            <person name="Ogino H."/>
            <person name="Ohta Y."/>
            <person name="Poliakov A.V."/>
            <person name="Pollet N."/>
            <person name="Robert J."/>
            <person name="Salamov A."/>
            <person name="Sater A.K."/>
            <person name="Schmutz J."/>
            <person name="Terry A."/>
            <person name="Vize P.D."/>
            <person name="Warren W.C."/>
            <person name="Wells D."/>
            <person name="Wills A."/>
            <person name="Wilson R.K."/>
            <person name="Zimmerman L.B."/>
            <person name="Zorn A.M."/>
            <person name="Grainger R."/>
            <person name="Grammer T."/>
            <person name="Khokha M.K."/>
            <person name="Richardson P.M."/>
            <person name="Rokhsar D.S."/>
        </authorList>
    </citation>
    <scope>NUCLEOTIDE SEQUENCE [LARGE SCALE GENOMIC DNA]</scope>
    <source>
        <strain evidence="22">Nigerian</strain>
    </source>
</reference>
<comment type="similarity">
    <text evidence="3 19">Belongs to the serpin family.</text>
</comment>
<dbReference type="InParanoid" id="F6UL01"/>
<dbReference type="PANTHER" id="PTHR24231">
    <property type="entry name" value="PURINOCEPTOR-RELATED G-PROTEIN COUPLED RECEPTOR"/>
    <property type="match status" value="1"/>
</dbReference>
<evidence type="ECO:0000256" key="10">
    <source>
        <dbReference type="ARBA" id="ARBA00023040"/>
    </source>
</evidence>
<dbReference type="Gene3D" id="2.30.39.10">
    <property type="entry name" value="Alpha-1-antitrypsin, domain 1"/>
    <property type="match status" value="1"/>
</dbReference>
<evidence type="ECO:0000256" key="12">
    <source>
        <dbReference type="ARBA" id="ARBA00023157"/>
    </source>
</evidence>
<dbReference type="PROSITE" id="PS00284">
    <property type="entry name" value="SERPIN"/>
    <property type="match status" value="1"/>
</dbReference>
<dbReference type="InterPro" id="IPR023796">
    <property type="entry name" value="Serpin_dom"/>
</dbReference>
<evidence type="ECO:0000256" key="20">
    <source>
        <dbReference type="SAM" id="Phobius"/>
    </source>
</evidence>
<dbReference type="PANTHER" id="PTHR24231:SF16">
    <property type="entry name" value="P2Y PURINOCEPTOR 6"/>
    <property type="match status" value="1"/>
</dbReference>
<feature type="transmembrane region" description="Helical" evidence="20">
    <location>
        <begin position="23"/>
        <end position="45"/>
    </location>
</feature>
<evidence type="ECO:0000256" key="16">
    <source>
        <dbReference type="ARBA" id="ARBA00023224"/>
    </source>
</evidence>
<dbReference type="ExpressionAtlas" id="F6UL01">
    <property type="expression patterns" value="differential"/>
</dbReference>
<dbReference type="GO" id="GO:0005788">
    <property type="term" value="C:endoplasmic reticulum lumen"/>
    <property type="evidence" value="ECO:0007669"/>
    <property type="project" value="UniProtKB-SubCell"/>
</dbReference>
<dbReference type="InterPro" id="IPR000276">
    <property type="entry name" value="GPCR_Rhodpsn"/>
</dbReference>
<keyword evidence="5" id="KW-1003">Cell membrane</keyword>
<keyword evidence="8" id="KW-0256">Endoplasmic reticulum</keyword>
<keyword evidence="14" id="KW-0325">Glycoprotein</keyword>
<name>F6UL01_XENTR</name>
<evidence type="ECO:0000256" key="3">
    <source>
        <dbReference type="ARBA" id="ARBA00009500"/>
    </source>
</evidence>
<comment type="subcellular location">
    <subcellularLocation>
        <location evidence="2">Cell membrane</location>
        <topology evidence="2">Multi-pass membrane protein</topology>
    </subcellularLocation>
    <subcellularLocation>
        <location evidence="1">Endoplasmic reticulum lumen</location>
    </subcellularLocation>
</comment>
<keyword evidence="13" id="KW-0675">Receptor</keyword>
<dbReference type="Pfam" id="PF00001">
    <property type="entry name" value="7tm_1"/>
    <property type="match status" value="1"/>
</dbReference>
<evidence type="ECO:0000256" key="9">
    <source>
        <dbReference type="ARBA" id="ARBA00022989"/>
    </source>
</evidence>
<dbReference type="SUPFAM" id="SSF56574">
    <property type="entry name" value="Serpins"/>
    <property type="match status" value="1"/>
</dbReference>
<feature type="transmembrane region" description="Helical" evidence="20">
    <location>
        <begin position="57"/>
        <end position="80"/>
    </location>
</feature>
<dbReference type="MEROPS" id="I04.035"/>
<dbReference type="InterPro" id="IPR033830">
    <property type="entry name" value="Serpin_H1_serpin_dom"/>
</dbReference>
<keyword evidence="15" id="KW-0143">Chaperone</keyword>
<gene>
    <name evidence="22" type="primary">serpinh1</name>
</gene>
<dbReference type="Gene3D" id="1.20.1070.10">
    <property type="entry name" value="Rhodopsin 7-helix transmembrane proteins"/>
    <property type="match status" value="1"/>
</dbReference>
<dbReference type="PRINTS" id="PR00237">
    <property type="entry name" value="GPCRRHODOPSN"/>
</dbReference>
<evidence type="ECO:0000256" key="13">
    <source>
        <dbReference type="ARBA" id="ARBA00023170"/>
    </source>
</evidence>
<keyword evidence="16" id="KW-0807">Transducer</keyword>
<evidence type="ECO:0000256" key="8">
    <source>
        <dbReference type="ARBA" id="ARBA00022824"/>
    </source>
</evidence>